<dbReference type="eggNOG" id="COG1651">
    <property type="taxonomic scope" value="Bacteria"/>
</dbReference>
<dbReference type="GO" id="GO:0016853">
    <property type="term" value="F:isomerase activity"/>
    <property type="evidence" value="ECO:0007669"/>
    <property type="project" value="UniProtKB-KW"/>
</dbReference>
<evidence type="ECO:0000256" key="4">
    <source>
        <dbReference type="ARBA" id="ARBA00023157"/>
    </source>
</evidence>
<dbReference type="OrthoDB" id="4135024at2"/>
<evidence type="ECO:0000256" key="3">
    <source>
        <dbReference type="ARBA" id="ARBA00023002"/>
    </source>
</evidence>
<accession>A0A1H7YF99</accession>
<feature type="domain" description="Thioredoxin-like fold" evidence="6">
    <location>
        <begin position="70"/>
        <end position="251"/>
    </location>
</feature>
<dbReference type="STRING" id="235985.SAMN05414137_12826"/>
<sequence>MAPGTSTRTNHRRRRNAVVAGAVVAALLAGSGVAWAIAAKGSEASEGSDSASTAVEGPLVVPAHATGKDGTVITYGRADAPNTVSVHEDMRCPFCEKFETALGPTLTAMADQGKLKIEFRMAAFLDKNLGGKGSKTALAALGAALNESPQKFKQYHDVLYRAQPEKETTDTYGSTANLLELANKVDGLRTPAFNKAVKEGTYLPWAQKVADAFYEGDVTGTPTVEVNGTKIGVIGQDREAIAVADFTAQVDAALKK</sequence>
<organism evidence="7 8">
    <name type="scientific">Streptacidiphilus jiangxiensis</name>
    <dbReference type="NCBI Taxonomy" id="235985"/>
    <lineage>
        <taxon>Bacteria</taxon>
        <taxon>Bacillati</taxon>
        <taxon>Actinomycetota</taxon>
        <taxon>Actinomycetes</taxon>
        <taxon>Kitasatosporales</taxon>
        <taxon>Streptomycetaceae</taxon>
        <taxon>Streptacidiphilus</taxon>
    </lineage>
</organism>
<dbReference type="Proteomes" id="UP000183015">
    <property type="component" value="Unassembled WGS sequence"/>
</dbReference>
<reference evidence="8" key="1">
    <citation type="submission" date="2016-10" db="EMBL/GenBank/DDBJ databases">
        <authorList>
            <person name="Varghese N."/>
        </authorList>
    </citation>
    <scope>NUCLEOTIDE SEQUENCE [LARGE SCALE GENOMIC DNA]</scope>
    <source>
        <strain evidence="8">DSM 45096 / BCRC 16803 / CGMCC 4.1857 / CIP 109030 / JCM 12277 / KCTC 19219 / NBRC 100920 / 33214</strain>
    </source>
</reference>
<dbReference type="GO" id="GO:0016491">
    <property type="term" value="F:oxidoreductase activity"/>
    <property type="evidence" value="ECO:0007669"/>
    <property type="project" value="UniProtKB-KW"/>
</dbReference>
<dbReference type="EMBL" id="FOAZ01000028">
    <property type="protein sequence ID" value="SEM44008.1"/>
    <property type="molecule type" value="Genomic_DNA"/>
</dbReference>
<keyword evidence="5" id="KW-0676">Redox-active center</keyword>
<dbReference type="InterPro" id="IPR012336">
    <property type="entry name" value="Thioredoxin-like_fold"/>
</dbReference>
<name>A0A1H7YF99_STRJI</name>
<evidence type="ECO:0000313" key="8">
    <source>
        <dbReference type="Proteomes" id="UP000183015"/>
    </source>
</evidence>
<keyword evidence="3" id="KW-0560">Oxidoreductase</keyword>
<dbReference type="RefSeq" id="WP_042457247.1">
    <property type="nucleotide sequence ID" value="NZ_BBPN01000046.1"/>
</dbReference>
<evidence type="ECO:0000313" key="7">
    <source>
        <dbReference type="EMBL" id="SEM44008.1"/>
    </source>
</evidence>
<dbReference type="PANTHER" id="PTHR13887">
    <property type="entry name" value="GLUTATHIONE S-TRANSFERASE KAPPA"/>
    <property type="match status" value="1"/>
</dbReference>
<evidence type="ECO:0000256" key="1">
    <source>
        <dbReference type="ARBA" id="ARBA00005791"/>
    </source>
</evidence>
<keyword evidence="4" id="KW-1015">Disulfide bond</keyword>
<keyword evidence="2" id="KW-0732">Signal</keyword>
<evidence type="ECO:0000259" key="6">
    <source>
        <dbReference type="Pfam" id="PF13462"/>
    </source>
</evidence>
<comment type="similarity">
    <text evidence="1">Belongs to the thioredoxin family. DsbA subfamily.</text>
</comment>
<evidence type="ECO:0000256" key="2">
    <source>
        <dbReference type="ARBA" id="ARBA00022729"/>
    </source>
</evidence>
<gene>
    <name evidence="7" type="ORF">SAMN05414137_12826</name>
</gene>
<dbReference type="InterPro" id="IPR036249">
    <property type="entry name" value="Thioredoxin-like_sf"/>
</dbReference>
<proteinExistence type="inferred from homology"/>
<protein>
    <submittedName>
        <fullName evidence="7">Protein-disulfide isomerase</fullName>
    </submittedName>
</protein>
<dbReference type="SUPFAM" id="SSF52833">
    <property type="entry name" value="Thioredoxin-like"/>
    <property type="match status" value="1"/>
</dbReference>
<dbReference type="Gene3D" id="3.40.30.10">
    <property type="entry name" value="Glutaredoxin"/>
    <property type="match status" value="1"/>
</dbReference>
<dbReference type="AlphaFoldDB" id="A0A1H7YF99"/>
<evidence type="ECO:0000256" key="5">
    <source>
        <dbReference type="ARBA" id="ARBA00023284"/>
    </source>
</evidence>
<keyword evidence="7" id="KW-0413">Isomerase</keyword>
<keyword evidence="8" id="KW-1185">Reference proteome</keyword>
<dbReference type="PANTHER" id="PTHR13887:SF14">
    <property type="entry name" value="DISULFIDE BOND FORMATION PROTEIN D"/>
    <property type="match status" value="1"/>
</dbReference>
<dbReference type="Pfam" id="PF13462">
    <property type="entry name" value="Thioredoxin_4"/>
    <property type="match status" value="1"/>
</dbReference>